<reference evidence="1 2" key="1">
    <citation type="submission" date="2015-03" db="EMBL/GenBank/DDBJ databases">
        <title>Genome sequence of Kiloniella sp. P1-1, isolated from the gut microflora of Pacific white shrimp, Penaeus vannamei.</title>
        <authorList>
            <person name="Shao Z."/>
            <person name="Wang L."/>
            <person name="Li X."/>
        </authorList>
    </citation>
    <scope>NUCLEOTIDE SEQUENCE [LARGE SCALE GENOMIC DNA]</scope>
    <source>
        <strain evidence="1 2">P1-1</strain>
    </source>
</reference>
<gene>
    <name evidence="1" type="ORF">WH95_03345</name>
</gene>
<dbReference type="Gene3D" id="3.40.630.30">
    <property type="match status" value="1"/>
</dbReference>
<evidence type="ECO:0000313" key="1">
    <source>
        <dbReference type="EMBL" id="KKJ78346.1"/>
    </source>
</evidence>
<evidence type="ECO:0000313" key="2">
    <source>
        <dbReference type="Proteomes" id="UP000034491"/>
    </source>
</evidence>
<sequence length="394" mass="44729">MSQLRVEVHPGINTIPPEAWDRCARNDAPDNNPFISHAFLSALEESGSVCAETGWQPQHLTIMDNDGVIIACAPLYLKSHSYGEYVFDWSWANAYERAGRTYYPKLQSAVPFSPVTGKRLLVAPTSPEASPEETKELRLALINAMLQILQQYEASSLHLTFTTEQEWHELKAAGLLARTGMQYHWENNDYQSFDDFLAALSSRKRKAIKKERRDAHSHGLEIKTLTGDDLTPEICDQFYQLYLSTVDKKYAHDYLNRDFFQLLGSKLGKKVILSTAWDHSYASPVMVAGALNLVGGDTLYGRNWGSHGHYPNLHFELCYYQAIDYAITHKLKRVEAGAQGEHKIQRGYLPTKTYSLHGISDPNFRDAIARFLQSENPAVDREIDMLRELGPFKK</sequence>
<dbReference type="PANTHER" id="PTHR47017:SF1">
    <property type="entry name" value="ACYL-COA"/>
    <property type="match status" value="1"/>
</dbReference>
<dbReference type="InterPro" id="IPR016181">
    <property type="entry name" value="Acyl_CoA_acyltransferase"/>
</dbReference>
<dbReference type="SUPFAM" id="SSF55729">
    <property type="entry name" value="Acyl-CoA N-acyltransferases (Nat)"/>
    <property type="match status" value="1"/>
</dbReference>
<protein>
    <submittedName>
        <fullName evidence="1">Uncharacterized protein</fullName>
    </submittedName>
</protein>
<organism evidence="1 2">
    <name type="scientific">Kiloniella litopenaei</name>
    <dbReference type="NCBI Taxonomy" id="1549748"/>
    <lineage>
        <taxon>Bacteria</taxon>
        <taxon>Pseudomonadati</taxon>
        <taxon>Pseudomonadota</taxon>
        <taxon>Alphaproteobacteria</taxon>
        <taxon>Rhodospirillales</taxon>
        <taxon>Kiloniellaceae</taxon>
        <taxon>Kiloniella</taxon>
    </lineage>
</organism>
<dbReference type="Pfam" id="PF04339">
    <property type="entry name" value="FemAB_like"/>
    <property type="match status" value="1"/>
</dbReference>
<dbReference type="PATRIC" id="fig|1549748.8.peg.1272"/>
<dbReference type="PANTHER" id="PTHR47017">
    <property type="entry name" value="ACYL-COA"/>
    <property type="match status" value="1"/>
</dbReference>
<dbReference type="RefSeq" id="WP_046502848.1">
    <property type="nucleotide sequence ID" value="NZ_LANI01000002.1"/>
</dbReference>
<keyword evidence="2" id="KW-1185">Reference proteome</keyword>
<dbReference type="OrthoDB" id="9776898at2"/>
<dbReference type="STRING" id="1549748.WH95_03345"/>
<dbReference type="EMBL" id="LANI01000002">
    <property type="protein sequence ID" value="KKJ78346.1"/>
    <property type="molecule type" value="Genomic_DNA"/>
</dbReference>
<proteinExistence type="predicted"/>
<dbReference type="AlphaFoldDB" id="A0A0M2R9K8"/>
<comment type="caution">
    <text evidence="1">The sequence shown here is derived from an EMBL/GenBank/DDBJ whole genome shotgun (WGS) entry which is preliminary data.</text>
</comment>
<dbReference type="InterPro" id="IPR007434">
    <property type="entry name" value="FemAB-like"/>
</dbReference>
<name>A0A0M2R9K8_9PROT</name>
<dbReference type="Proteomes" id="UP000034491">
    <property type="component" value="Unassembled WGS sequence"/>
</dbReference>
<accession>A0A0M2R9K8</accession>